<dbReference type="STRING" id="407022.SAMN05661044_02527"/>
<evidence type="ECO:0000313" key="1">
    <source>
        <dbReference type="EMBL" id="SEL45113.1"/>
    </source>
</evidence>
<sequence length="317" mass="35802">MMQLIGMIRKALLLGCFSFIFITSTAQTYKPIGGWNRNINQQLESFLNSTTIIKERKVAVFDCDGTLFGQAPYYLADEAIYAFAKKTYAHHTDSLSKAKMAIIEAMLHGDNVGVNYVKNRIAFLAGLTPDEVKTIGKNCFHEKYQKKFYPEMRELLANLQQYGFEIWVLSASPELLYQQFVKENLGIPEDRILGVKSVISNNQVTDQMVYPIPQDGGKAEAIQTFIKTRPLFVGGNSRGDLEMMNESVGIKLIVNPDDEKVEQGAHAGAMNGYTVKQYWDKHEGLTVYCNDIPEGNNHYITKEWKVPANKSNPIQNH</sequence>
<dbReference type="Gene3D" id="3.40.50.1000">
    <property type="entry name" value="HAD superfamily/HAD-like"/>
    <property type="match status" value="1"/>
</dbReference>
<dbReference type="Proteomes" id="UP000199421">
    <property type="component" value="Unassembled WGS sequence"/>
</dbReference>
<dbReference type="Pfam" id="PF12710">
    <property type="entry name" value="HAD"/>
    <property type="match status" value="1"/>
</dbReference>
<dbReference type="PANTHER" id="PTHR43344">
    <property type="entry name" value="PHOSPHOSERINE PHOSPHATASE"/>
    <property type="match status" value="1"/>
</dbReference>
<name>A0A1H7QAW8_OLID1</name>
<protein>
    <submittedName>
        <fullName evidence="1">Phosphoserine phosphatase</fullName>
    </submittedName>
</protein>
<dbReference type="EMBL" id="FOAF01000002">
    <property type="protein sequence ID" value="SEL45113.1"/>
    <property type="molecule type" value="Genomic_DNA"/>
</dbReference>
<gene>
    <name evidence="1" type="ORF">SAMN05661044_02527</name>
</gene>
<keyword evidence="2" id="KW-1185">Reference proteome</keyword>
<dbReference type="SUPFAM" id="SSF56784">
    <property type="entry name" value="HAD-like"/>
    <property type="match status" value="1"/>
</dbReference>
<dbReference type="InterPro" id="IPR023214">
    <property type="entry name" value="HAD_sf"/>
</dbReference>
<dbReference type="RefSeq" id="WP_238383745.1">
    <property type="nucleotide sequence ID" value="NZ_FOAF01000002.1"/>
</dbReference>
<dbReference type="AlphaFoldDB" id="A0A1H7QAW8"/>
<dbReference type="InterPro" id="IPR050582">
    <property type="entry name" value="HAD-like_SerB"/>
</dbReference>
<proteinExistence type="predicted"/>
<dbReference type="InterPro" id="IPR036412">
    <property type="entry name" value="HAD-like_sf"/>
</dbReference>
<evidence type="ECO:0000313" key="2">
    <source>
        <dbReference type="Proteomes" id="UP000199421"/>
    </source>
</evidence>
<reference evidence="2" key="1">
    <citation type="submission" date="2016-10" db="EMBL/GenBank/DDBJ databases">
        <authorList>
            <person name="Varghese N."/>
            <person name="Submissions S."/>
        </authorList>
    </citation>
    <scope>NUCLEOTIDE SEQUENCE [LARGE SCALE GENOMIC DNA]</scope>
    <source>
        <strain evidence="2">DSM 18733</strain>
    </source>
</reference>
<accession>A0A1H7QAW8</accession>
<organism evidence="1 2">
    <name type="scientific">Olivibacter domesticus</name>
    <name type="common">Pseudosphingobacterium domesticum</name>
    <dbReference type="NCBI Taxonomy" id="407022"/>
    <lineage>
        <taxon>Bacteria</taxon>
        <taxon>Pseudomonadati</taxon>
        <taxon>Bacteroidota</taxon>
        <taxon>Sphingobacteriia</taxon>
        <taxon>Sphingobacteriales</taxon>
        <taxon>Sphingobacteriaceae</taxon>
        <taxon>Olivibacter</taxon>
    </lineage>
</organism>